<evidence type="ECO:0000313" key="11">
    <source>
        <dbReference type="EMBL" id="RGO35089.1"/>
    </source>
</evidence>
<keyword evidence="3 11" id="KW-0762">Sugar transport</keyword>
<dbReference type="SUPFAM" id="SSF51261">
    <property type="entry name" value="Duplicated hybrid motif"/>
    <property type="match status" value="1"/>
</dbReference>
<dbReference type="GO" id="GO:0009401">
    <property type="term" value="P:phosphoenolpyruvate-dependent sugar phosphotransferase system"/>
    <property type="evidence" value="ECO:0007669"/>
    <property type="project" value="UniProtKB-KW"/>
</dbReference>
<dbReference type="GO" id="GO:0016301">
    <property type="term" value="F:kinase activity"/>
    <property type="evidence" value="ECO:0007669"/>
    <property type="project" value="UniProtKB-KW"/>
</dbReference>
<feature type="domain" description="PTS EIIA type-1" evidence="7">
    <location>
        <begin position="31"/>
        <end position="136"/>
    </location>
</feature>
<dbReference type="InterPro" id="IPR011055">
    <property type="entry name" value="Dup_hybrid_motif"/>
</dbReference>
<dbReference type="FunFam" id="2.70.70.10:FF:000001">
    <property type="entry name" value="PTS system glucose-specific IIA component"/>
    <property type="match status" value="1"/>
</dbReference>
<name>A0A174BCU8_9FIRM</name>
<dbReference type="OrthoDB" id="92465at2"/>
<evidence type="ECO:0000256" key="6">
    <source>
        <dbReference type="ARBA" id="ARBA00022777"/>
    </source>
</evidence>
<comment type="subcellular location">
    <subcellularLocation>
        <location evidence="1">Cytoplasm</location>
    </subcellularLocation>
</comment>
<dbReference type="NCBIfam" id="TIGR00830">
    <property type="entry name" value="PTBA"/>
    <property type="match status" value="1"/>
</dbReference>
<dbReference type="AlphaFoldDB" id="A0A174BCU8"/>
<dbReference type="PROSITE" id="PS51093">
    <property type="entry name" value="PTS_EIIA_TYPE_1"/>
    <property type="match status" value="1"/>
</dbReference>
<evidence type="ECO:0000313" key="15">
    <source>
        <dbReference type="Proteomes" id="UP000261285"/>
    </source>
</evidence>
<evidence type="ECO:0000313" key="9">
    <source>
        <dbReference type="EMBL" id="CUN97555.1"/>
    </source>
</evidence>
<dbReference type="PROSITE" id="PS00371">
    <property type="entry name" value="PTS_EIIA_TYPE_1_HIS"/>
    <property type="match status" value="1"/>
</dbReference>
<dbReference type="Proteomes" id="UP000095485">
    <property type="component" value="Unassembled WGS sequence"/>
</dbReference>
<keyword evidence="2" id="KW-0813">Transport</keyword>
<evidence type="ECO:0000259" key="7">
    <source>
        <dbReference type="PROSITE" id="PS51093"/>
    </source>
</evidence>
<dbReference type="PANTHER" id="PTHR45008">
    <property type="entry name" value="PTS SYSTEM GLUCOSE-SPECIFIC EIIA COMPONENT"/>
    <property type="match status" value="1"/>
</dbReference>
<protein>
    <submittedName>
        <fullName evidence="9">Glucose-specific phosphotransferase enzyme IIA component</fullName>
        <ecNumber evidence="9">2.7.1.-</ecNumber>
    </submittedName>
    <submittedName>
        <fullName evidence="11">PTS glucose transporter subunit IIA</fullName>
    </submittedName>
</protein>
<dbReference type="InterPro" id="IPR001127">
    <property type="entry name" value="PTS_EIIA_1_perm"/>
</dbReference>
<gene>
    <name evidence="9" type="primary">crr</name>
    <name evidence="11" type="ORF">DXB16_00565</name>
    <name evidence="9" type="ORF">ERS852408_01244</name>
    <name evidence="10" type="ORF">ERS852526_01093</name>
    <name evidence="8" type="ORF">ERS852573_00232</name>
</gene>
<accession>A0A174BCU8</accession>
<dbReference type="RefSeq" id="WP_081019623.1">
    <property type="nucleotide sequence ID" value="NZ_CABMEZ010000001.1"/>
</dbReference>
<organism evidence="9 12">
    <name type="scientific">Dorea longicatena</name>
    <dbReference type="NCBI Taxonomy" id="88431"/>
    <lineage>
        <taxon>Bacteria</taxon>
        <taxon>Bacillati</taxon>
        <taxon>Bacillota</taxon>
        <taxon>Clostridia</taxon>
        <taxon>Lachnospirales</taxon>
        <taxon>Lachnospiraceae</taxon>
        <taxon>Dorea</taxon>
    </lineage>
</organism>
<keyword evidence="5" id="KW-0598">Phosphotransferase system</keyword>
<dbReference type="EMBL" id="CZAY01000006">
    <property type="protein sequence ID" value="CUP41024.1"/>
    <property type="molecule type" value="Genomic_DNA"/>
</dbReference>
<evidence type="ECO:0000256" key="5">
    <source>
        <dbReference type="ARBA" id="ARBA00022683"/>
    </source>
</evidence>
<evidence type="ECO:0000256" key="3">
    <source>
        <dbReference type="ARBA" id="ARBA00022597"/>
    </source>
</evidence>
<sequence>MSLFKRKSKDTGNDVYAFISGNTIPITEVNDPVFSAKTLGDGLAIIPSGELICAPCAGTISMVAEGSNHAVGMTLANGAEILIHVGLDTVSLNGKGFKILVKEGQKVKPGTKLLKFDKSFIESEGFDTACVFVLTNCEDFPDVRFFTGQDVVQNETVICSF</sequence>
<reference evidence="11 15" key="2">
    <citation type="submission" date="2018-08" db="EMBL/GenBank/DDBJ databases">
        <title>A genome reference for cultivated species of the human gut microbiota.</title>
        <authorList>
            <person name="Zou Y."/>
            <person name="Xue W."/>
            <person name="Luo G."/>
        </authorList>
    </citation>
    <scope>NUCLEOTIDE SEQUENCE [LARGE SCALE GENOMIC DNA]</scope>
    <source>
        <strain evidence="11 15">OM02-16</strain>
    </source>
</reference>
<evidence type="ECO:0000313" key="13">
    <source>
        <dbReference type="Proteomes" id="UP000095485"/>
    </source>
</evidence>
<evidence type="ECO:0000256" key="4">
    <source>
        <dbReference type="ARBA" id="ARBA00022679"/>
    </source>
</evidence>
<dbReference type="GO" id="GO:0005737">
    <property type="term" value="C:cytoplasm"/>
    <property type="evidence" value="ECO:0007669"/>
    <property type="project" value="UniProtKB-SubCell"/>
</dbReference>
<evidence type="ECO:0000313" key="12">
    <source>
        <dbReference type="Proteomes" id="UP000095380"/>
    </source>
</evidence>
<dbReference type="InterPro" id="IPR050890">
    <property type="entry name" value="PTS_EIIA_component"/>
</dbReference>
<dbReference type="Pfam" id="PF00358">
    <property type="entry name" value="PTS_EIIA_1"/>
    <property type="match status" value="1"/>
</dbReference>
<evidence type="ECO:0000256" key="1">
    <source>
        <dbReference type="ARBA" id="ARBA00004496"/>
    </source>
</evidence>
<reference evidence="12 13" key="1">
    <citation type="submission" date="2015-09" db="EMBL/GenBank/DDBJ databases">
        <authorList>
            <consortium name="Pathogen Informatics"/>
        </authorList>
    </citation>
    <scope>NUCLEOTIDE SEQUENCE [LARGE SCALE GENOMIC DNA]</scope>
    <source>
        <strain evidence="9 12">2789STDY5608851</strain>
        <strain evidence="10 13">2789STDY5834914</strain>
        <strain evidence="8 14">2789STDY5834961</strain>
    </source>
</reference>
<dbReference type="GeneID" id="96228386"/>
<dbReference type="PANTHER" id="PTHR45008:SF1">
    <property type="entry name" value="PTS SYSTEM GLUCOSE-SPECIFIC EIIA COMPONENT"/>
    <property type="match status" value="1"/>
</dbReference>
<proteinExistence type="predicted"/>
<dbReference type="EMBL" id="CYXO01000001">
    <property type="protein sequence ID" value="CUM72414.1"/>
    <property type="molecule type" value="Genomic_DNA"/>
</dbReference>
<dbReference type="Proteomes" id="UP000261285">
    <property type="component" value="Unassembled WGS sequence"/>
</dbReference>
<dbReference type="EC" id="2.7.1.-" evidence="9"/>
<keyword evidence="6" id="KW-0418">Kinase</keyword>
<keyword evidence="4 9" id="KW-0808">Transferase</keyword>
<evidence type="ECO:0000313" key="14">
    <source>
        <dbReference type="Proteomes" id="UP000095597"/>
    </source>
</evidence>
<dbReference type="Proteomes" id="UP000095380">
    <property type="component" value="Unassembled WGS sequence"/>
</dbReference>
<dbReference type="EMBL" id="QSVN01000001">
    <property type="protein sequence ID" value="RGO35089.1"/>
    <property type="molecule type" value="Genomic_DNA"/>
</dbReference>
<evidence type="ECO:0000313" key="8">
    <source>
        <dbReference type="EMBL" id="CUM72414.1"/>
    </source>
</evidence>
<dbReference type="Gene3D" id="2.70.70.10">
    <property type="entry name" value="Glucose Permease (Domain IIA)"/>
    <property type="match status" value="1"/>
</dbReference>
<dbReference type="Proteomes" id="UP000095597">
    <property type="component" value="Unassembled WGS sequence"/>
</dbReference>
<dbReference type="EMBL" id="CYYM01000005">
    <property type="protein sequence ID" value="CUN97555.1"/>
    <property type="molecule type" value="Genomic_DNA"/>
</dbReference>
<evidence type="ECO:0000256" key="2">
    <source>
        <dbReference type="ARBA" id="ARBA00022448"/>
    </source>
</evidence>
<evidence type="ECO:0000313" key="10">
    <source>
        <dbReference type="EMBL" id="CUP41024.1"/>
    </source>
</evidence>